<accession>A0A4R2T0D8</accession>
<comment type="caution">
    <text evidence="1">The sequence shown here is derived from an EMBL/GenBank/DDBJ whole genome shotgun (WGS) entry which is preliminary data.</text>
</comment>
<gene>
    <name evidence="1" type="ORF">EDC44_10916</name>
</gene>
<dbReference type="Proteomes" id="UP000295763">
    <property type="component" value="Unassembled WGS sequence"/>
</dbReference>
<organism evidence="1 2">
    <name type="scientific">Cricetibacter osteomyelitidis</name>
    <dbReference type="NCBI Taxonomy" id="1521931"/>
    <lineage>
        <taxon>Bacteria</taxon>
        <taxon>Pseudomonadati</taxon>
        <taxon>Pseudomonadota</taxon>
        <taxon>Gammaproteobacteria</taxon>
        <taxon>Pasteurellales</taxon>
        <taxon>Pasteurellaceae</taxon>
        <taxon>Cricetibacter</taxon>
    </lineage>
</organism>
<evidence type="ECO:0000313" key="2">
    <source>
        <dbReference type="Proteomes" id="UP000295763"/>
    </source>
</evidence>
<dbReference type="AlphaFoldDB" id="A0A4R2T0D8"/>
<name>A0A4R2T0D8_9PAST</name>
<reference evidence="1 2" key="1">
    <citation type="submission" date="2019-03" db="EMBL/GenBank/DDBJ databases">
        <title>Genomic Encyclopedia of Type Strains, Phase IV (KMG-IV): sequencing the most valuable type-strain genomes for metagenomic binning, comparative biology and taxonomic classification.</title>
        <authorList>
            <person name="Goeker M."/>
        </authorList>
    </citation>
    <scope>NUCLEOTIDE SEQUENCE [LARGE SCALE GENOMIC DNA]</scope>
    <source>
        <strain evidence="1 2">DSM 28404</strain>
    </source>
</reference>
<dbReference type="EMBL" id="SLYB01000009">
    <property type="protein sequence ID" value="TCP95325.1"/>
    <property type="molecule type" value="Genomic_DNA"/>
</dbReference>
<sequence>MNNSTNTPKDEEKMLTFHQLAGFKKWFKSLKDLAAKEAILKRIEQAENGANFGDHKSVGGGVYENTDIYW</sequence>
<dbReference type="OrthoDB" id="9800258at2"/>
<keyword evidence="2" id="KW-1185">Reference proteome</keyword>
<proteinExistence type="predicted"/>
<evidence type="ECO:0000313" key="1">
    <source>
        <dbReference type="EMBL" id="TCP95325.1"/>
    </source>
</evidence>
<protein>
    <submittedName>
        <fullName evidence="1">Putative addiction module killer protein</fullName>
    </submittedName>
</protein>